<dbReference type="Gramene" id="CMI023CT">
    <property type="protein sequence ID" value="CMI023CT"/>
    <property type="gene ID" value="CMI023C"/>
</dbReference>
<organism evidence="1 2">
    <name type="scientific">Cyanidioschyzon merolae (strain NIES-3377 / 10D)</name>
    <name type="common">Unicellular red alga</name>
    <dbReference type="NCBI Taxonomy" id="280699"/>
    <lineage>
        <taxon>Eukaryota</taxon>
        <taxon>Rhodophyta</taxon>
        <taxon>Bangiophyceae</taxon>
        <taxon>Cyanidiales</taxon>
        <taxon>Cyanidiaceae</taxon>
        <taxon>Cyanidioschyzon</taxon>
    </lineage>
</organism>
<dbReference type="Gene3D" id="3.40.50.300">
    <property type="entry name" value="P-loop containing nucleotide triphosphate hydrolases"/>
    <property type="match status" value="1"/>
</dbReference>
<name>M1V526_CYAM1</name>
<proteinExistence type="predicted"/>
<protein>
    <submittedName>
        <fullName evidence="1">Uncharacterized protein</fullName>
    </submittedName>
</protein>
<dbReference type="OMA" id="PIACIKP"/>
<keyword evidence="2" id="KW-1185">Reference proteome</keyword>
<reference evidence="1 2" key="1">
    <citation type="journal article" date="2004" name="Nature">
        <title>Genome sequence of the ultrasmall unicellular red alga Cyanidioschyzon merolae 10D.</title>
        <authorList>
            <person name="Matsuzaki M."/>
            <person name="Misumi O."/>
            <person name="Shin-i T."/>
            <person name="Maruyama S."/>
            <person name="Takahara M."/>
            <person name="Miyagishima S."/>
            <person name="Mori T."/>
            <person name="Nishida K."/>
            <person name="Yagisawa F."/>
            <person name="Nishida K."/>
            <person name="Yoshida Y."/>
            <person name="Nishimura Y."/>
            <person name="Nakao S."/>
            <person name="Kobayashi T."/>
            <person name="Momoyama Y."/>
            <person name="Higashiyama T."/>
            <person name="Minoda A."/>
            <person name="Sano M."/>
            <person name="Nomoto H."/>
            <person name="Oishi K."/>
            <person name="Hayashi H."/>
            <person name="Ohta F."/>
            <person name="Nishizaka S."/>
            <person name="Haga S."/>
            <person name="Miura S."/>
            <person name="Morishita T."/>
            <person name="Kabeya Y."/>
            <person name="Terasawa K."/>
            <person name="Suzuki Y."/>
            <person name="Ishii Y."/>
            <person name="Asakawa S."/>
            <person name="Takano H."/>
            <person name="Ohta N."/>
            <person name="Kuroiwa H."/>
            <person name="Tanaka K."/>
            <person name="Shimizu N."/>
            <person name="Sugano S."/>
            <person name="Sato N."/>
            <person name="Nozaki H."/>
            <person name="Ogasawara N."/>
            <person name="Kohara Y."/>
            <person name="Kuroiwa T."/>
        </authorList>
    </citation>
    <scope>NUCLEOTIDE SEQUENCE [LARGE SCALE GENOMIC DNA]</scope>
    <source>
        <strain evidence="1 2">10D</strain>
    </source>
</reference>
<dbReference type="HOGENOM" id="CLU_802558_0_0_1"/>
<dbReference type="Proteomes" id="UP000007014">
    <property type="component" value="Chromosome 9"/>
</dbReference>
<reference evidence="1 2" key="2">
    <citation type="journal article" date="2007" name="BMC Biol.">
        <title>A 100%-complete sequence reveals unusually simple genomic features in the hot-spring red alga Cyanidioschyzon merolae.</title>
        <authorList>
            <person name="Nozaki H."/>
            <person name="Takano H."/>
            <person name="Misumi O."/>
            <person name="Terasawa K."/>
            <person name="Matsuzaki M."/>
            <person name="Maruyama S."/>
            <person name="Nishida K."/>
            <person name="Yagisawa F."/>
            <person name="Yoshida Y."/>
            <person name="Fujiwara T."/>
            <person name="Takio S."/>
            <person name="Tamura K."/>
            <person name="Chung S.J."/>
            <person name="Nakamura S."/>
            <person name="Kuroiwa H."/>
            <person name="Tanaka K."/>
            <person name="Sato N."/>
            <person name="Kuroiwa T."/>
        </authorList>
    </citation>
    <scope>NUCLEOTIDE SEQUENCE [LARGE SCALE GENOMIC DNA]</scope>
    <source>
        <strain evidence="1 2">10D</strain>
    </source>
</reference>
<accession>M1V526</accession>
<sequence>MTVVGDLTRLFLGGDSFERSSSVSLSDFVAVHGGTTKLLFDCLAFELGFQSGALRETATTASGSSGSGPLSFVSRLRQTFGGGTGSEDKSAGGSGGAYRFPVEKYLLRVADVNTHIPANIYLSMSSGGGSQHPFRLTERLTVVQGLRRAFQQAPASYKVLFDTDGDLHFSDYTRIAIGVADHLVVPLFPSFTDFHRVETFMEELFQMRQNGETDAKVQLMVWNNVDVHYNRPWLPVSRNVTPTKAAQTVIEKLNSLLAGVAAQYSTLFVQPIPDNASPVEASEHFSETSSMIMRTFGVTGMASADLGIPFACMQPGTLTGGAVEYHVSAEMLELLRANVRELADVL</sequence>
<evidence type="ECO:0000313" key="1">
    <source>
        <dbReference type="EMBL" id="BAM79935.1"/>
    </source>
</evidence>
<dbReference type="OrthoDB" id="1026at2759"/>
<dbReference type="KEGG" id="cme:CYME_CMI023C"/>
<evidence type="ECO:0000313" key="2">
    <source>
        <dbReference type="Proteomes" id="UP000007014"/>
    </source>
</evidence>
<dbReference type="GeneID" id="16993850"/>
<dbReference type="AlphaFoldDB" id="M1V526"/>
<dbReference type="EMBL" id="AP006491">
    <property type="protein sequence ID" value="BAM79935.1"/>
    <property type="molecule type" value="Genomic_DNA"/>
</dbReference>
<dbReference type="InterPro" id="IPR027417">
    <property type="entry name" value="P-loop_NTPase"/>
</dbReference>
<dbReference type="SUPFAM" id="SSF52540">
    <property type="entry name" value="P-loop containing nucleoside triphosphate hydrolases"/>
    <property type="match status" value="1"/>
</dbReference>
<dbReference type="RefSeq" id="XP_005536221.1">
    <property type="nucleotide sequence ID" value="XM_005536164.1"/>
</dbReference>
<gene>
    <name evidence="1" type="ORF">CYME_CMI023C</name>
</gene>